<evidence type="ECO:0000256" key="2">
    <source>
        <dbReference type="ARBA" id="ARBA00023015"/>
    </source>
</evidence>
<evidence type="ECO:0000313" key="7">
    <source>
        <dbReference type="EMBL" id="KAK9909395.1"/>
    </source>
</evidence>
<dbReference type="InterPro" id="IPR001471">
    <property type="entry name" value="AP2/ERF_dom"/>
</dbReference>
<evidence type="ECO:0000256" key="1">
    <source>
        <dbReference type="ARBA" id="ARBA00004123"/>
    </source>
</evidence>
<dbReference type="Gene3D" id="3.30.730.10">
    <property type="entry name" value="AP2/ERF domain"/>
    <property type="match status" value="1"/>
</dbReference>
<accession>A0ABR2YQQ2</accession>
<comment type="subcellular location">
    <subcellularLocation>
        <location evidence="1">Nucleus</location>
    </subcellularLocation>
</comment>
<keyword evidence="3" id="KW-0238">DNA-binding</keyword>
<protein>
    <recommendedName>
        <fullName evidence="6">AP2/ERF domain-containing protein</fullName>
    </recommendedName>
</protein>
<feature type="domain" description="AP2/ERF" evidence="6">
    <location>
        <begin position="67"/>
        <end position="146"/>
    </location>
</feature>
<evidence type="ECO:0000259" key="6">
    <source>
        <dbReference type="PROSITE" id="PS51032"/>
    </source>
</evidence>
<dbReference type="InterPro" id="IPR036955">
    <property type="entry name" value="AP2/ERF_dom_sf"/>
</dbReference>
<dbReference type="PROSITE" id="PS51032">
    <property type="entry name" value="AP2_ERF"/>
    <property type="match status" value="1"/>
</dbReference>
<evidence type="ECO:0000256" key="5">
    <source>
        <dbReference type="ARBA" id="ARBA00023242"/>
    </source>
</evidence>
<reference evidence="7 8" key="1">
    <citation type="journal article" date="2024" name="Nat. Commun.">
        <title>Phylogenomics reveals the evolutionary origins of lichenization in chlorophyte algae.</title>
        <authorList>
            <person name="Puginier C."/>
            <person name="Libourel C."/>
            <person name="Otte J."/>
            <person name="Skaloud P."/>
            <person name="Haon M."/>
            <person name="Grisel S."/>
            <person name="Petersen M."/>
            <person name="Berrin J.G."/>
            <person name="Delaux P.M."/>
            <person name="Dal Grande F."/>
            <person name="Keller J."/>
        </authorList>
    </citation>
    <scope>NUCLEOTIDE SEQUENCE [LARGE SCALE GENOMIC DNA]</scope>
    <source>
        <strain evidence="7 8">SAG 216-7</strain>
    </source>
</reference>
<keyword evidence="4" id="KW-0804">Transcription</keyword>
<sequence length="206" mass="21836">MYDHAVQFHAEGLKNEWAAESASGSEGSQGGGAAVTPAGFGGITRGVVQAAALSGKHKAPVFRLEELHRGVSRGPWSVTWDAHVMSPAAGLRAQLGLAPLAPNQVEDEGAEQPIYVGSFLTETSAAKAHDLAALRIRLEPEAASGAEAAAAGMEEMREASVTDFIHALQQHSAFETQRTSRYKGVHMLSDHEWVARFLEQEEAPGA</sequence>
<organism evidence="7 8">
    <name type="scientific">Coccomyxa subellipsoidea</name>
    <dbReference type="NCBI Taxonomy" id="248742"/>
    <lineage>
        <taxon>Eukaryota</taxon>
        <taxon>Viridiplantae</taxon>
        <taxon>Chlorophyta</taxon>
        <taxon>core chlorophytes</taxon>
        <taxon>Trebouxiophyceae</taxon>
        <taxon>Trebouxiophyceae incertae sedis</taxon>
        <taxon>Coccomyxaceae</taxon>
        <taxon>Coccomyxa</taxon>
    </lineage>
</organism>
<keyword evidence="8" id="KW-1185">Reference proteome</keyword>
<keyword evidence="5" id="KW-0539">Nucleus</keyword>
<name>A0ABR2YQQ2_9CHLO</name>
<evidence type="ECO:0000313" key="8">
    <source>
        <dbReference type="Proteomes" id="UP001491310"/>
    </source>
</evidence>
<evidence type="ECO:0000256" key="4">
    <source>
        <dbReference type="ARBA" id="ARBA00023163"/>
    </source>
</evidence>
<gene>
    <name evidence="7" type="ORF">WJX75_001562</name>
</gene>
<dbReference type="Proteomes" id="UP001491310">
    <property type="component" value="Unassembled WGS sequence"/>
</dbReference>
<dbReference type="EMBL" id="JALJOT010000006">
    <property type="protein sequence ID" value="KAK9909395.1"/>
    <property type="molecule type" value="Genomic_DNA"/>
</dbReference>
<comment type="caution">
    <text evidence="7">The sequence shown here is derived from an EMBL/GenBank/DDBJ whole genome shotgun (WGS) entry which is preliminary data.</text>
</comment>
<proteinExistence type="predicted"/>
<evidence type="ECO:0000256" key="3">
    <source>
        <dbReference type="ARBA" id="ARBA00023125"/>
    </source>
</evidence>
<keyword evidence="2" id="KW-0805">Transcription regulation</keyword>